<feature type="region of interest" description="Disordered" evidence="1">
    <location>
        <begin position="33"/>
        <end position="75"/>
    </location>
</feature>
<evidence type="ECO:0000313" key="2">
    <source>
        <dbReference type="EMBL" id="MBE1523256.1"/>
    </source>
</evidence>
<accession>A0ABR9JBR4</accession>
<dbReference type="RefSeq" id="WP_192594432.1">
    <property type="nucleotide sequence ID" value="NZ_BAAALJ010000017.1"/>
</dbReference>
<organism evidence="2 3">
    <name type="scientific">Nesterenkonia lutea</name>
    <dbReference type="NCBI Taxonomy" id="272919"/>
    <lineage>
        <taxon>Bacteria</taxon>
        <taxon>Bacillati</taxon>
        <taxon>Actinomycetota</taxon>
        <taxon>Actinomycetes</taxon>
        <taxon>Micrococcales</taxon>
        <taxon>Micrococcaceae</taxon>
        <taxon>Nesterenkonia</taxon>
    </lineage>
</organism>
<comment type="caution">
    <text evidence="2">The sequence shown here is derived from an EMBL/GenBank/DDBJ whole genome shotgun (WGS) entry which is preliminary data.</text>
</comment>
<evidence type="ECO:0000313" key="3">
    <source>
        <dbReference type="Proteomes" id="UP000643525"/>
    </source>
</evidence>
<reference evidence="2 3" key="1">
    <citation type="submission" date="2020-10" db="EMBL/GenBank/DDBJ databases">
        <title>Sequencing the genomes of 1000 actinobacteria strains.</title>
        <authorList>
            <person name="Klenk H.-P."/>
        </authorList>
    </citation>
    <scope>NUCLEOTIDE SEQUENCE [LARGE SCALE GENOMIC DNA]</scope>
    <source>
        <strain evidence="2 3">DSM 15666</strain>
    </source>
</reference>
<sequence>MSMFTRGDSRSTTTSRRRVGAGLVAVAALALSACEGPGGSPEDEDMQENINPSGAEDQGIPSDEIAADEDDQQPADLAEIEEEIWESSMSQESVNIQVLAGLERGHELFGYAPDFFEAEGESFEMQVTGEIEGDSVTELNYVPDFQVLTSGDETYQTVEAFVFDYEAQVPPEVDPEPDAAQLDAELSAEGEWVDVTDSEPAVPRTPAALLELLRTELEESLGVSSLSELELASAVDTREGENVWVYSDEQVELAVLADEGSPQLVGVTIFGEDQDFTATFTQWNEAEAPEAPADDLIIDQEQLQEILNGFVGPDQG</sequence>
<evidence type="ECO:0008006" key="4">
    <source>
        <dbReference type="Google" id="ProtNLM"/>
    </source>
</evidence>
<dbReference type="EMBL" id="JADBED010000001">
    <property type="protein sequence ID" value="MBE1523256.1"/>
    <property type="molecule type" value="Genomic_DNA"/>
</dbReference>
<name>A0ABR9JBR4_9MICC</name>
<gene>
    <name evidence="2" type="ORF">H4W27_000374</name>
</gene>
<keyword evidence="3" id="KW-1185">Reference proteome</keyword>
<proteinExistence type="predicted"/>
<dbReference type="PROSITE" id="PS51257">
    <property type="entry name" value="PROKAR_LIPOPROTEIN"/>
    <property type="match status" value="1"/>
</dbReference>
<feature type="compositionally biased region" description="Acidic residues" evidence="1">
    <location>
        <begin position="65"/>
        <end position="75"/>
    </location>
</feature>
<protein>
    <recommendedName>
        <fullName evidence="4">Lipoprotein</fullName>
    </recommendedName>
</protein>
<dbReference type="Proteomes" id="UP000643525">
    <property type="component" value="Unassembled WGS sequence"/>
</dbReference>
<evidence type="ECO:0000256" key="1">
    <source>
        <dbReference type="SAM" id="MobiDB-lite"/>
    </source>
</evidence>